<keyword evidence="2 3" id="KW-0975">Bacterial flagellum</keyword>
<dbReference type="InterPro" id="IPR001492">
    <property type="entry name" value="Flagellin"/>
</dbReference>
<proteinExistence type="inferred from homology"/>
<evidence type="ECO:0000313" key="6">
    <source>
        <dbReference type="EMBL" id="KGM46958.1"/>
    </source>
</evidence>
<protein>
    <recommendedName>
        <fullName evidence="3">Flagellin</fullName>
    </recommendedName>
</protein>
<dbReference type="GO" id="GO:0005576">
    <property type="term" value="C:extracellular region"/>
    <property type="evidence" value="ECO:0007669"/>
    <property type="project" value="UniProtKB-SubCell"/>
</dbReference>
<dbReference type="EMBL" id="AQQX01000016">
    <property type="protein sequence ID" value="KGM46958.1"/>
    <property type="molecule type" value="Genomic_DNA"/>
</dbReference>
<dbReference type="RefSeq" id="WP_043753810.1">
    <property type="nucleotide sequence ID" value="NZ_AQQX01000016.1"/>
</dbReference>
<dbReference type="SUPFAM" id="SSF64518">
    <property type="entry name" value="Phase 1 flagellin"/>
    <property type="match status" value="1"/>
</dbReference>
<gene>
    <name evidence="6" type="ORF">ATO9_20750</name>
</gene>
<evidence type="ECO:0000256" key="1">
    <source>
        <dbReference type="ARBA" id="ARBA00005709"/>
    </source>
</evidence>
<dbReference type="Pfam" id="PF00669">
    <property type="entry name" value="Flagellin_N"/>
    <property type="match status" value="1"/>
</dbReference>
<dbReference type="Pfam" id="PF00700">
    <property type="entry name" value="Flagellin_C"/>
    <property type="match status" value="1"/>
</dbReference>
<dbReference type="eggNOG" id="COG1344">
    <property type="taxonomic scope" value="Bacteria"/>
</dbReference>
<evidence type="ECO:0000259" key="5">
    <source>
        <dbReference type="Pfam" id="PF00700"/>
    </source>
</evidence>
<dbReference type="Proteomes" id="UP000030004">
    <property type="component" value="Unassembled WGS sequence"/>
</dbReference>
<dbReference type="PANTHER" id="PTHR42792:SF2">
    <property type="entry name" value="FLAGELLIN"/>
    <property type="match status" value="1"/>
</dbReference>
<feature type="domain" description="Flagellin C-terminal" evidence="5">
    <location>
        <begin position="194"/>
        <end position="277"/>
    </location>
</feature>
<evidence type="ECO:0000256" key="2">
    <source>
        <dbReference type="ARBA" id="ARBA00023143"/>
    </source>
</evidence>
<keyword evidence="6" id="KW-0969">Cilium</keyword>
<comment type="similarity">
    <text evidence="1 3">Belongs to the bacterial flagellin family.</text>
</comment>
<comment type="subcellular location">
    <subcellularLocation>
        <location evidence="3">Secreted</location>
    </subcellularLocation>
    <subcellularLocation>
        <location evidence="3">Bacterial flagellum</location>
    </subcellularLocation>
</comment>
<dbReference type="PANTHER" id="PTHR42792">
    <property type="entry name" value="FLAGELLIN"/>
    <property type="match status" value="1"/>
</dbReference>
<keyword evidence="3" id="KW-0964">Secreted</keyword>
<dbReference type="Gene3D" id="1.20.1330.10">
    <property type="entry name" value="f41 fragment of flagellin, N-terminal domain"/>
    <property type="match status" value="1"/>
</dbReference>
<feature type="domain" description="Flagellin N-terminal" evidence="4">
    <location>
        <begin position="4"/>
        <end position="137"/>
    </location>
</feature>
<dbReference type="GO" id="GO:0009288">
    <property type="term" value="C:bacterial-type flagellum"/>
    <property type="evidence" value="ECO:0007669"/>
    <property type="project" value="UniProtKB-SubCell"/>
</dbReference>
<dbReference type="STRING" id="1461694.ATO9_20750"/>
<name>A0A0A0EA64_9RHOB</name>
<organism evidence="6 7">
    <name type="scientific">Pseudooceanicola atlanticus</name>
    <dbReference type="NCBI Taxonomy" id="1461694"/>
    <lineage>
        <taxon>Bacteria</taxon>
        <taxon>Pseudomonadati</taxon>
        <taxon>Pseudomonadota</taxon>
        <taxon>Alphaproteobacteria</taxon>
        <taxon>Rhodobacterales</taxon>
        <taxon>Paracoccaceae</taxon>
        <taxon>Pseudooceanicola</taxon>
    </lineage>
</organism>
<dbReference type="AlphaFoldDB" id="A0A0A0EA64"/>
<dbReference type="OrthoDB" id="8328560at2"/>
<dbReference type="InterPro" id="IPR046358">
    <property type="entry name" value="Flagellin_C"/>
</dbReference>
<comment type="caution">
    <text evidence="6">The sequence shown here is derived from an EMBL/GenBank/DDBJ whole genome shotgun (WGS) entry which is preliminary data.</text>
</comment>
<dbReference type="GO" id="GO:0005198">
    <property type="term" value="F:structural molecule activity"/>
    <property type="evidence" value="ECO:0007669"/>
    <property type="project" value="UniProtKB-UniRule"/>
</dbReference>
<dbReference type="InterPro" id="IPR001029">
    <property type="entry name" value="Flagellin_N"/>
</dbReference>
<comment type="function">
    <text evidence="3">Flagellin is the subunit protein which polymerizes to form the filaments of bacterial flagella.</text>
</comment>
<evidence type="ECO:0000259" key="4">
    <source>
        <dbReference type="Pfam" id="PF00669"/>
    </source>
</evidence>
<keyword evidence="7" id="KW-1185">Reference proteome</keyword>
<sequence>MSSILTNSSAMTALSTLRNINNSLGETQNRISTGLQISSGKDNAAYFSISKTMSGDSGMYKAIDESLTLQQNALSTARLGAETVVDLAEEFAERVAFAQGGTEEVRADVQAELDELVARMSTTISQSTFNGTDYVNDTATVTVVTGISRSTSGSISTTSMSFLQQDLGTIQAQLAAIDLTTSDSAGAQLADLQTAESMLASAVSSATALGIAEKSIETQKEFLTELTDRLDSGIGSMIDANMEEEAARLQALQVQQQLATQSLSIANSAPQNILSLFR</sequence>
<reference evidence="6 7" key="1">
    <citation type="journal article" date="2015" name="Antonie Van Leeuwenhoek">
        <title>Pseudooceanicola atlanticus gen. nov. sp. nov., isolated from surface seawater of the Atlantic Ocean and reclassification of Oceanicola batsensis, Oceanicola marinus, Oceanicola nitratireducens, Oceanicola nanhaiensis, Oceanicola antarcticus and Oceanicola flagellatus, as Pseudooceanicola batsensis comb. nov., Pseudooceanicola marinus comb. nov., Pseudooceanicola nitratireducens comb. nov., Pseudooceanicola nanhaiensis comb. nov., Pseudooceanicola antarcticus comb. nov., and Pseudooceanicola flagellatus comb. nov.</title>
        <authorList>
            <person name="Lai Q."/>
            <person name="Li G."/>
            <person name="Liu X."/>
            <person name="Du Y."/>
            <person name="Sun F."/>
            <person name="Shao Z."/>
        </authorList>
    </citation>
    <scope>NUCLEOTIDE SEQUENCE [LARGE SCALE GENOMIC DNA]</scope>
    <source>
        <strain evidence="6 7">22II-s11g</strain>
    </source>
</reference>
<keyword evidence="6" id="KW-0966">Cell projection</keyword>
<keyword evidence="6" id="KW-0282">Flagellum</keyword>
<evidence type="ECO:0000256" key="3">
    <source>
        <dbReference type="RuleBase" id="RU362073"/>
    </source>
</evidence>
<evidence type="ECO:0000313" key="7">
    <source>
        <dbReference type="Proteomes" id="UP000030004"/>
    </source>
</evidence>
<accession>A0A0A0EA64</accession>